<dbReference type="EMBL" id="JABSTR010000001">
    <property type="protein sequence ID" value="KAH9360075.1"/>
    <property type="molecule type" value="Genomic_DNA"/>
</dbReference>
<evidence type="ECO:0000256" key="1">
    <source>
        <dbReference type="SAM" id="Phobius"/>
    </source>
</evidence>
<feature type="transmembrane region" description="Helical" evidence="1">
    <location>
        <begin position="142"/>
        <end position="162"/>
    </location>
</feature>
<sequence length="191" mass="21308">MKATGMAFGKCTSNSDELTQHLEREDLAVCKGMVVLHDPTVKVLGTAWDPQREMFLFQISDPLAFPKGKTDTKRFILQATSEIFDPVGFVGLYTMSARVLFQKRWPRGIGWNEQPPQDQQNEWDQWVHQLRNLEEIALDSEAFPALVCGFVALLVLLLLYGAGVVKGRMVSSAVEAMGGATMRFILCVELG</sequence>
<comment type="caution">
    <text evidence="2">The sequence shown here is derived from an EMBL/GenBank/DDBJ whole genome shotgun (WGS) entry which is preliminary data.</text>
</comment>
<dbReference type="AlphaFoldDB" id="A0A9J6FBE2"/>
<keyword evidence="1" id="KW-0472">Membrane</keyword>
<keyword evidence="1" id="KW-1133">Transmembrane helix</keyword>
<name>A0A9J6FBE2_HAELO</name>
<dbReference type="VEuPathDB" id="VectorBase:HLOH_051955"/>
<evidence type="ECO:0000313" key="2">
    <source>
        <dbReference type="EMBL" id="KAH9360075.1"/>
    </source>
</evidence>
<evidence type="ECO:0000313" key="3">
    <source>
        <dbReference type="Proteomes" id="UP000821853"/>
    </source>
</evidence>
<proteinExistence type="predicted"/>
<dbReference type="OrthoDB" id="6505652at2759"/>
<keyword evidence="1" id="KW-0812">Transmembrane</keyword>
<dbReference type="PANTHER" id="PTHR47331:SF5">
    <property type="entry name" value="RIBONUCLEASE H"/>
    <property type="match status" value="1"/>
</dbReference>
<dbReference type="InterPro" id="IPR008042">
    <property type="entry name" value="Retrotrans_Pao"/>
</dbReference>
<dbReference type="Proteomes" id="UP000821853">
    <property type="component" value="Chromosome 1"/>
</dbReference>
<protein>
    <submittedName>
        <fullName evidence="2">Uncharacterized protein</fullName>
    </submittedName>
</protein>
<dbReference type="Pfam" id="PF05380">
    <property type="entry name" value="Peptidase_A17"/>
    <property type="match status" value="1"/>
</dbReference>
<organism evidence="2 3">
    <name type="scientific">Haemaphysalis longicornis</name>
    <name type="common">Bush tick</name>
    <dbReference type="NCBI Taxonomy" id="44386"/>
    <lineage>
        <taxon>Eukaryota</taxon>
        <taxon>Metazoa</taxon>
        <taxon>Ecdysozoa</taxon>
        <taxon>Arthropoda</taxon>
        <taxon>Chelicerata</taxon>
        <taxon>Arachnida</taxon>
        <taxon>Acari</taxon>
        <taxon>Parasitiformes</taxon>
        <taxon>Ixodida</taxon>
        <taxon>Ixodoidea</taxon>
        <taxon>Ixodidae</taxon>
        <taxon>Haemaphysalinae</taxon>
        <taxon>Haemaphysalis</taxon>
    </lineage>
</organism>
<reference evidence="2 3" key="1">
    <citation type="journal article" date="2020" name="Cell">
        <title>Large-Scale Comparative Analyses of Tick Genomes Elucidate Their Genetic Diversity and Vector Capacities.</title>
        <authorList>
            <consortium name="Tick Genome and Microbiome Consortium (TIGMIC)"/>
            <person name="Jia N."/>
            <person name="Wang J."/>
            <person name="Shi W."/>
            <person name="Du L."/>
            <person name="Sun Y."/>
            <person name="Zhan W."/>
            <person name="Jiang J.F."/>
            <person name="Wang Q."/>
            <person name="Zhang B."/>
            <person name="Ji P."/>
            <person name="Bell-Sakyi L."/>
            <person name="Cui X.M."/>
            <person name="Yuan T.T."/>
            <person name="Jiang B.G."/>
            <person name="Yang W.F."/>
            <person name="Lam T.T."/>
            <person name="Chang Q.C."/>
            <person name="Ding S.J."/>
            <person name="Wang X.J."/>
            <person name="Zhu J.G."/>
            <person name="Ruan X.D."/>
            <person name="Zhao L."/>
            <person name="Wei J.T."/>
            <person name="Ye R.Z."/>
            <person name="Que T.C."/>
            <person name="Du C.H."/>
            <person name="Zhou Y.H."/>
            <person name="Cheng J.X."/>
            <person name="Dai P.F."/>
            <person name="Guo W.B."/>
            <person name="Han X.H."/>
            <person name="Huang E.J."/>
            <person name="Li L.F."/>
            <person name="Wei W."/>
            <person name="Gao Y.C."/>
            <person name="Liu J.Z."/>
            <person name="Shao H.Z."/>
            <person name="Wang X."/>
            <person name="Wang C.C."/>
            <person name="Yang T.C."/>
            <person name="Huo Q.B."/>
            <person name="Li W."/>
            <person name="Chen H.Y."/>
            <person name="Chen S.E."/>
            <person name="Zhou L.G."/>
            <person name="Ni X.B."/>
            <person name="Tian J.H."/>
            <person name="Sheng Y."/>
            <person name="Liu T."/>
            <person name="Pan Y.S."/>
            <person name="Xia L.Y."/>
            <person name="Li J."/>
            <person name="Zhao F."/>
            <person name="Cao W.C."/>
        </authorList>
    </citation>
    <scope>NUCLEOTIDE SEQUENCE [LARGE SCALE GENOMIC DNA]</scope>
    <source>
        <strain evidence="2">HaeL-2018</strain>
    </source>
</reference>
<gene>
    <name evidence="2" type="ORF">HPB48_006672</name>
</gene>
<dbReference type="PANTHER" id="PTHR47331">
    <property type="entry name" value="PHD-TYPE DOMAIN-CONTAINING PROTEIN"/>
    <property type="match status" value="1"/>
</dbReference>
<accession>A0A9J6FBE2</accession>
<keyword evidence="3" id="KW-1185">Reference proteome</keyword>